<organism evidence="2 3">
    <name type="scientific">Quercus rubra</name>
    <name type="common">Northern red oak</name>
    <name type="synonym">Quercus borealis</name>
    <dbReference type="NCBI Taxonomy" id="3512"/>
    <lineage>
        <taxon>Eukaryota</taxon>
        <taxon>Viridiplantae</taxon>
        <taxon>Streptophyta</taxon>
        <taxon>Embryophyta</taxon>
        <taxon>Tracheophyta</taxon>
        <taxon>Spermatophyta</taxon>
        <taxon>Magnoliopsida</taxon>
        <taxon>eudicotyledons</taxon>
        <taxon>Gunneridae</taxon>
        <taxon>Pentapetalae</taxon>
        <taxon>rosids</taxon>
        <taxon>fabids</taxon>
        <taxon>Fagales</taxon>
        <taxon>Fagaceae</taxon>
        <taxon>Quercus</taxon>
    </lineage>
</organism>
<protein>
    <submittedName>
        <fullName evidence="2">Uncharacterized protein</fullName>
    </submittedName>
</protein>
<name>A0AAN7EP73_QUERU</name>
<evidence type="ECO:0000256" key="1">
    <source>
        <dbReference type="SAM" id="MobiDB-lite"/>
    </source>
</evidence>
<feature type="region of interest" description="Disordered" evidence="1">
    <location>
        <begin position="80"/>
        <end position="133"/>
    </location>
</feature>
<evidence type="ECO:0000313" key="2">
    <source>
        <dbReference type="EMBL" id="KAK4576794.1"/>
    </source>
</evidence>
<evidence type="ECO:0000313" key="3">
    <source>
        <dbReference type="Proteomes" id="UP001324115"/>
    </source>
</evidence>
<sequence length="133" mass="14078">MHICSMVLGFQGSNAVAETEGAGDRGPSTPPGIANDPVSEGLYEAKQIDLDMTTDNAKDGAVKAAGMADIVGDTAKQTLDGKWKAAQETSKKIKDTVTGKEHEAEGPNFDSSPDDSNIEDLRRRAGGYDKKEH</sequence>
<dbReference type="AlphaFoldDB" id="A0AAN7EP73"/>
<accession>A0AAN7EP73</accession>
<keyword evidence="3" id="KW-1185">Reference proteome</keyword>
<comment type="caution">
    <text evidence="2">The sequence shown here is derived from an EMBL/GenBank/DDBJ whole genome shotgun (WGS) entry which is preliminary data.</text>
</comment>
<gene>
    <name evidence="2" type="ORF">RGQ29_027364</name>
</gene>
<dbReference type="EMBL" id="JAXUIC010000008">
    <property type="protein sequence ID" value="KAK4576794.1"/>
    <property type="molecule type" value="Genomic_DNA"/>
</dbReference>
<feature type="compositionally biased region" description="Basic and acidic residues" evidence="1">
    <location>
        <begin position="119"/>
        <end position="133"/>
    </location>
</feature>
<feature type="region of interest" description="Disordered" evidence="1">
    <location>
        <begin position="17"/>
        <end position="38"/>
    </location>
</feature>
<proteinExistence type="predicted"/>
<feature type="compositionally biased region" description="Basic and acidic residues" evidence="1">
    <location>
        <begin position="80"/>
        <end position="105"/>
    </location>
</feature>
<reference evidence="2 3" key="1">
    <citation type="journal article" date="2023" name="G3 (Bethesda)">
        <title>A haplotype-resolved chromosome-scale genome for Quercus rubra L. provides insights into the genetics of adaptive traits for red oak species.</title>
        <authorList>
            <person name="Kapoor B."/>
            <person name="Jenkins J."/>
            <person name="Schmutz J."/>
            <person name="Zhebentyayeva T."/>
            <person name="Kuelheim C."/>
            <person name="Coggeshall M."/>
            <person name="Heim C."/>
            <person name="Lasky J.R."/>
            <person name="Leites L."/>
            <person name="Islam-Faridi N."/>
            <person name="Romero-Severson J."/>
            <person name="DeLeo V.L."/>
            <person name="Lucas S.M."/>
            <person name="Lazic D."/>
            <person name="Gailing O."/>
            <person name="Carlson J."/>
            <person name="Staton M."/>
        </authorList>
    </citation>
    <scope>NUCLEOTIDE SEQUENCE [LARGE SCALE GENOMIC DNA]</scope>
    <source>
        <strain evidence="2">Pseudo-F2</strain>
    </source>
</reference>
<dbReference type="Proteomes" id="UP001324115">
    <property type="component" value="Unassembled WGS sequence"/>
</dbReference>